<dbReference type="InterPro" id="IPR014145">
    <property type="entry name" value="LigD_pol_dom"/>
</dbReference>
<protein>
    <submittedName>
        <fullName evidence="2">ATP-dependent DNA ligase</fullName>
    </submittedName>
</protein>
<evidence type="ECO:0000313" key="3">
    <source>
        <dbReference type="Proteomes" id="UP000270343"/>
    </source>
</evidence>
<organism evidence="2 3">
    <name type="scientific">Streptomyces klenkii</name>
    <dbReference type="NCBI Taxonomy" id="1420899"/>
    <lineage>
        <taxon>Bacteria</taxon>
        <taxon>Bacillati</taxon>
        <taxon>Actinomycetota</taxon>
        <taxon>Actinomycetes</taxon>
        <taxon>Kitasatosporales</taxon>
        <taxon>Streptomycetaceae</taxon>
        <taxon>Streptomyces</taxon>
    </lineage>
</organism>
<keyword evidence="3" id="KW-1185">Reference proteome</keyword>
<dbReference type="PANTHER" id="PTHR42705:SF2">
    <property type="entry name" value="BIFUNCTIONAL NON-HOMOLOGOUS END JOINING PROTEIN LIGD"/>
    <property type="match status" value="1"/>
</dbReference>
<dbReference type="AlphaFoldDB" id="A0A3B0AVY3"/>
<proteinExistence type="predicted"/>
<accession>A0A3B0AVY3</accession>
<dbReference type="InterPro" id="IPR052171">
    <property type="entry name" value="NHEJ_LigD"/>
</dbReference>
<dbReference type="NCBIfam" id="TIGR02778">
    <property type="entry name" value="ligD_pol"/>
    <property type="match status" value="1"/>
</dbReference>
<dbReference type="OrthoDB" id="9802472at2"/>
<dbReference type="Pfam" id="PF21686">
    <property type="entry name" value="LigD_Prim-Pol"/>
    <property type="match status" value="1"/>
</dbReference>
<comment type="caution">
    <text evidence="2">The sequence shown here is derived from an EMBL/GenBank/DDBJ whole genome shotgun (WGS) entry which is preliminary data.</text>
</comment>
<dbReference type="RefSeq" id="WP_120758390.1">
    <property type="nucleotide sequence ID" value="NZ_RBAM01000014.1"/>
</dbReference>
<sequence length="301" mass="32101">MSVSPERQAVEIEGHRLALTHLDRVLFPASGHTKAQVLRYYARIAPVMVAHTADRPASFVRAPEGPGGQSWIAKNPPGGVPRWVRVVPVEHREGVTEQVVLDTTAALVALVNLGAYEVHVPQWTASAGPDGHDRLVLDLDPGPGTDLVVCCRVAQRLRQLLDDDGLTAHAVVSGSKGLHLYAPVYAAAGRAAGGYAKELAARMMGEHPGLVVVSMARVERRGKVLIDWSQNASAKTTAAPYTVRLREGAPGVAAPVTWDEVAACRDPADLAFTPEQVLERAETYGDLLAPLTGDATRAHLP</sequence>
<keyword evidence="2" id="KW-0436">Ligase</keyword>
<evidence type="ECO:0000313" key="2">
    <source>
        <dbReference type="EMBL" id="RKN64522.1"/>
    </source>
</evidence>
<evidence type="ECO:0000259" key="1">
    <source>
        <dbReference type="Pfam" id="PF21686"/>
    </source>
</evidence>
<dbReference type="PANTHER" id="PTHR42705">
    <property type="entry name" value="BIFUNCTIONAL NON-HOMOLOGOUS END JOINING PROTEIN LIGD"/>
    <property type="match status" value="1"/>
</dbReference>
<dbReference type="Proteomes" id="UP000270343">
    <property type="component" value="Unassembled WGS sequence"/>
</dbReference>
<dbReference type="GO" id="GO:0016874">
    <property type="term" value="F:ligase activity"/>
    <property type="evidence" value="ECO:0007669"/>
    <property type="project" value="UniProtKB-KW"/>
</dbReference>
<feature type="domain" description="DNA ligase D polymerase" evidence="1">
    <location>
        <begin position="33"/>
        <end position="287"/>
    </location>
</feature>
<gene>
    <name evidence="2" type="ORF">D7231_28220</name>
</gene>
<name>A0A3B0AVY3_9ACTN</name>
<reference evidence="2 3" key="1">
    <citation type="journal article" date="2015" name="Antonie Van Leeuwenhoek">
        <title>Streptomyces klenkii sp. nov., isolated from deep marine sediment.</title>
        <authorList>
            <person name="Veyisoglu A."/>
            <person name="Sahin N."/>
        </authorList>
    </citation>
    <scope>NUCLEOTIDE SEQUENCE [LARGE SCALE GENOMIC DNA]</scope>
    <source>
        <strain evidence="2 3">KCTC 29202</strain>
    </source>
</reference>
<dbReference type="EMBL" id="RBAM01000014">
    <property type="protein sequence ID" value="RKN64522.1"/>
    <property type="molecule type" value="Genomic_DNA"/>
</dbReference>
<dbReference type="Gene3D" id="3.90.920.10">
    <property type="entry name" value="DNA primase, PRIM domain"/>
    <property type="match status" value="1"/>
</dbReference>